<feature type="transmembrane region" description="Helical" evidence="1">
    <location>
        <begin position="165"/>
        <end position="184"/>
    </location>
</feature>
<name>A0A1S2VPE4_9BACT</name>
<comment type="caution">
    <text evidence="2">The sequence shown here is derived from an EMBL/GenBank/DDBJ whole genome shotgun (WGS) entry which is preliminary data.</text>
</comment>
<gene>
    <name evidence="2" type="ORF">BLX24_00430</name>
</gene>
<feature type="transmembrane region" description="Helical" evidence="1">
    <location>
        <begin position="110"/>
        <end position="129"/>
    </location>
</feature>
<dbReference type="Proteomes" id="UP000181790">
    <property type="component" value="Unassembled WGS sequence"/>
</dbReference>
<keyword evidence="1" id="KW-1133">Transmembrane helix</keyword>
<dbReference type="OrthoDB" id="9788724at2"/>
<feature type="transmembrane region" description="Helical" evidence="1">
    <location>
        <begin position="141"/>
        <end position="158"/>
    </location>
</feature>
<dbReference type="EMBL" id="MORL01000001">
    <property type="protein sequence ID" value="OIN60624.1"/>
    <property type="molecule type" value="Genomic_DNA"/>
</dbReference>
<proteinExistence type="predicted"/>
<feature type="transmembrane region" description="Helical" evidence="1">
    <location>
        <begin position="312"/>
        <end position="329"/>
    </location>
</feature>
<evidence type="ECO:0000313" key="3">
    <source>
        <dbReference type="Proteomes" id="UP000181790"/>
    </source>
</evidence>
<accession>A0A1S2VPE4</accession>
<keyword evidence="1" id="KW-0812">Transmembrane</keyword>
<evidence type="ECO:0000256" key="1">
    <source>
        <dbReference type="SAM" id="Phobius"/>
    </source>
</evidence>
<evidence type="ECO:0000313" key="2">
    <source>
        <dbReference type="EMBL" id="OIN60624.1"/>
    </source>
</evidence>
<dbReference type="RefSeq" id="WP_071501126.1">
    <property type="nucleotide sequence ID" value="NZ_MORL01000001.1"/>
</dbReference>
<keyword evidence="1" id="KW-0472">Membrane</keyword>
<organism evidence="2 3">
    <name type="scientific">Arsenicibacter rosenii</name>
    <dbReference type="NCBI Taxonomy" id="1750698"/>
    <lineage>
        <taxon>Bacteria</taxon>
        <taxon>Pseudomonadati</taxon>
        <taxon>Bacteroidota</taxon>
        <taxon>Cytophagia</taxon>
        <taxon>Cytophagales</taxon>
        <taxon>Spirosomataceae</taxon>
        <taxon>Arsenicibacter</taxon>
    </lineage>
</organism>
<keyword evidence="3" id="KW-1185">Reference proteome</keyword>
<feature type="transmembrane region" description="Helical" evidence="1">
    <location>
        <begin position="221"/>
        <end position="242"/>
    </location>
</feature>
<dbReference type="PANTHER" id="PTHR31061:SF24">
    <property type="entry name" value="LD22376P"/>
    <property type="match status" value="1"/>
</dbReference>
<feature type="transmembrane region" description="Helical" evidence="1">
    <location>
        <begin position="254"/>
        <end position="274"/>
    </location>
</feature>
<sequence length="385" mass="42550">MHSTTTVQAPEASVAQPAPVKRLLSLDTLRGFDMFWIMGGEEIFHVLAKTTGAAWAIFLAEQFHHPDWNGFAPYDLIFPLFIFMAGVSTPFSIGSRLEKGASRGELARKVITRGLLLVLLGIIYNNGILAKSLADTRFPSVLGRIGLAGMFAQLIYIYSGQKAQYGWFGGLLVGYWLLMSFVPVPGCGAGVLTMECSFAGYVDRLLVPGHLYKDVHDPEGLMSTMPAICNALLGIFAGNLLRTDGRTLSQQQKTVQLIFAGFICLLIGMIWGVFFPINKNLWTSSFMLVTGGLSLLLLAIFYWIIDVKGVTGWTFFFTVIGMNSIMIYMSESFIDFGYTARELFGGILGFISNEPVKAVAGVFAFLAVKWAFLYFMFKKKVFLRV</sequence>
<dbReference type="AlphaFoldDB" id="A0A1S2VPE4"/>
<feature type="transmembrane region" description="Helical" evidence="1">
    <location>
        <begin position="286"/>
        <end position="305"/>
    </location>
</feature>
<feature type="transmembrane region" description="Helical" evidence="1">
    <location>
        <begin position="358"/>
        <end position="377"/>
    </location>
</feature>
<reference evidence="2 3" key="1">
    <citation type="submission" date="2016-10" db="EMBL/GenBank/DDBJ databases">
        <title>Arsenicibacter rosenii gen. nov., sp. nov., an efficient arsenic-methylating bacterium isolated from an arsenic-contaminated paddy soil.</title>
        <authorList>
            <person name="Huang K."/>
        </authorList>
    </citation>
    <scope>NUCLEOTIDE SEQUENCE [LARGE SCALE GENOMIC DNA]</scope>
    <source>
        <strain evidence="2 3">SM-1</strain>
    </source>
</reference>
<dbReference type="PANTHER" id="PTHR31061">
    <property type="entry name" value="LD22376P"/>
    <property type="match status" value="1"/>
</dbReference>
<protein>
    <submittedName>
        <fullName evidence="2">DUF5009 domain-containing protein</fullName>
    </submittedName>
</protein>
<feature type="transmembrane region" description="Helical" evidence="1">
    <location>
        <begin position="76"/>
        <end position="98"/>
    </location>
</feature>